<dbReference type="STRING" id="435.A0U92_10470"/>
<evidence type="ECO:0000256" key="1">
    <source>
        <dbReference type="ARBA" id="ARBA00001946"/>
    </source>
</evidence>
<keyword evidence="5" id="KW-0479">Metal-binding</keyword>
<dbReference type="PANTHER" id="PTHR30001">
    <property type="entry name" value="RIBONUCLEASE"/>
    <property type="match status" value="1"/>
</dbReference>
<keyword evidence="4" id="KW-0540">Nuclease</keyword>
<keyword evidence="3" id="KW-0997">Cell inner membrane</keyword>
<feature type="domain" description="S1 motif" evidence="11">
    <location>
        <begin position="42"/>
        <end position="110"/>
    </location>
</feature>
<sequence length="368" mass="39232">MAAVKGALRLACSPGEARIVVFENGILQDYGIWTPGYSDHLGSVFLGRVTALAPALGGAFVHIGLGEAGFMPVRDNDPALHEGDAVPVQLIRCGMGGKGPRLKRVELSSPASGVGLIQQGPSPLEDMAQRWDGDIQVDHPTFAARVPPSLRDRVRLVRQTWTDDIHDAVDALLASEIALPGGMRASITPTPALVAIDMDTASASGMAGLKQTTQFALNRDAFPALVRQIYLRNLSGAILIDPAGLSTRKRQALRDSMEEALKSDPLKARCLGITALGLIEIVRTRVRPSLHEQTFSPHGRAMAALRDVVVSCEDQPLSRPFLEAGVGLVEALSADPVAVEDVTAWCGYPLTVRSTPNLPPLSWSIVRG</sequence>
<dbReference type="InterPro" id="IPR012340">
    <property type="entry name" value="NA-bd_OB-fold"/>
</dbReference>
<protein>
    <recommendedName>
        <fullName evidence="11">S1 motif domain-containing protein</fullName>
    </recommendedName>
</protein>
<dbReference type="Proteomes" id="UP000188937">
    <property type="component" value="Chromosome"/>
</dbReference>
<dbReference type="GO" id="GO:0004519">
    <property type="term" value="F:endonuclease activity"/>
    <property type="evidence" value="ECO:0007669"/>
    <property type="project" value="UniProtKB-KW"/>
</dbReference>
<keyword evidence="7" id="KW-0378">Hydrolase</keyword>
<dbReference type="RefSeq" id="WP_077813180.1">
    <property type="nucleotide sequence ID" value="NZ_CP014692.1"/>
</dbReference>
<evidence type="ECO:0000313" key="13">
    <source>
        <dbReference type="Proteomes" id="UP000188937"/>
    </source>
</evidence>
<dbReference type="SUPFAM" id="SSF50249">
    <property type="entry name" value="Nucleic acid-binding proteins"/>
    <property type="match status" value="1"/>
</dbReference>
<dbReference type="GO" id="GO:0046872">
    <property type="term" value="F:metal ion binding"/>
    <property type="evidence" value="ECO:0007669"/>
    <property type="project" value="UniProtKB-KW"/>
</dbReference>
<keyword evidence="2" id="KW-1003">Cell membrane</keyword>
<evidence type="ECO:0000256" key="8">
    <source>
        <dbReference type="ARBA" id="ARBA00022842"/>
    </source>
</evidence>
<dbReference type="Gene3D" id="2.40.50.140">
    <property type="entry name" value="Nucleic acid-binding proteins"/>
    <property type="match status" value="1"/>
</dbReference>
<dbReference type="GO" id="GO:0005737">
    <property type="term" value="C:cytoplasm"/>
    <property type="evidence" value="ECO:0007669"/>
    <property type="project" value="TreeGrafter"/>
</dbReference>
<dbReference type="GO" id="GO:0016787">
    <property type="term" value="F:hydrolase activity"/>
    <property type="evidence" value="ECO:0007669"/>
    <property type="project" value="UniProtKB-KW"/>
</dbReference>
<evidence type="ECO:0000256" key="9">
    <source>
        <dbReference type="ARBA" id="ARBA00022884"/>
    </source>
</evidence>
<name>A0A1U9KH49_ACEAC</name>
<dbReference type="InterPro" id="IPR004659">
    <property type="entry name" value="RNase_E/G"/>
</dbReference>
<dbReference type="GO" id="GO:0006364">
    <property type="term" value="P:rRNA processing"/>
    <property type="evidence" value="ECO:0007669"/>
    <property type="project" value="TreeGrafter"/>
</dbReference>
<dbReference type="KEGG" id="aace:A0U92_10470"/>
<keyword evidence="10" id="KW-0472">Membrane</keyword>
<keyword evidence="13" id="KW-1185">Reference proteome</keyword>
<evidence type="ECO:0000256" key="6">
    <source>
        <dbReference type="ARBA" id="ARBA00022759"/>
    </source>
</evidence>
<keyword evidence="9" id="KW-0694">RNA-binding</keyword>
<dbReference type="InterPro" id="IPR019307">
    <property type="entry name" value="RNA-bd_AU-1/RNase_E/G"/>
</dbReference>
<dbReference type="PROSITE" id="PS50126">
    <property type="entry name" value="S1"/>
    <property type="match status" value="1"/>
</dbReference>
<evidence type="ECO:0000256" key="10">
    <source>
        <dbReference type="ARBA" id="ARBA00023136"/>
    </source>
</evidence>
<keyword evidence="6" id="KW-0255">Endonuclease</keyword>
<gene>
    <name evidence="12" type="ORF">A0U92_10470</name>
</gene>
<keyword evidence="8" id="KW-0460">Magnesium</keyword>
<dbReference type="GO" id="GO:0003723">
    <property type="term" value="F:RNA binding"/>
    <property type="evidence" value="ECO:0007669"/>
    <property type="project" value="UniProtKB-KW"/>
</dbReference>
<dbReference type="Pfam" id="PF10150">
    <property type="entry name" value="RNase_E_G"/>
    <property type="match status" value="1"/>
</dbReference>
<comment type="cofactor">
    <cofactor evidence="1">
        <name>Mg(2+)</name>
        <dbReference type="ChEBI" id="CHEBI:18420"/>
    </cofactor>
</comment>
<dbReference type="InterPro" id="IPR003029">
    <property type="entry name" value="S1_domain"/>
</dbReference>
<dbReference type="GO" id="GO:0004540">
    <property type="term" value="F:RNA nuclease activity"/>
    <property type="evidence" value="ECO:0007669"/>
    <property type="project" value="InterPro"/>
</dbReference>
<evidence type="ECO:0000259" key="11">
    <source>
        <dbReference type="PROSITE" id="PS50126"/>
    </source>
</evidence>
<proteinExistence type="predicted"/>
<dbReference type="EMBL" id="CP014692">
    <property type="protein sequence ID" value="AQS85135.1"/>
    <property type="molecule type" value="Genomic_DNA"/>
</dbReference>
<reference evidence="12 13" key="1">
    <citation type="submission" date="2016-03" db="EMBL/GenBank/DDBJ databases">
        <title>Acetic acid bacteria sequencing.</title>
        <authorList>
            <person name="Brandt J."/>
            <person name="Jakob F."/>
            <person name="Vogel R.F."/>
        </authorList>
    </citation>
    <scope>NUCLEOTIDE SEQUENCE [LARGE SCALE GENOMIC DNA]</scope>
    <source>
        <strain evidence="12 13">TMW2.1153</strain>
    </source>
</reference>
<evidence type="ECO:0000256" key="2">
    <source>
        <dbReference type="ARBA" id="ARBA00022475"/>
    </source>
</evidence>
<evidence type="ECO:0000256" key="5">
    <source>
        <dbReference type="ARBA" id="ARBA00022723"/>
    </source>
</evidence>
<evidence type="ECO:0000313" key="12">
    <source>
        <dbReference type="EMBL" id="AQS85135.1"/>
    </source>
</evidence>
<dbReference type="CDD" id="cd04453">
    <property type="entry name" value="S1_RNase_E"/>
    <property type="match status" value="1"/>
</dbReference>
<dbReference type="AlphaFoldDB" id="A0A1U9KH49"/>
<organism evidence="12 13">
    <name type="scientific">Acetobacter aceti</name>
    <dbReference type="NCBI Taxonomy" id="435"/>
    <lineage>
        <taxon>Bacteria</taxon>
        <taxon>Pseudomonadati</taxon>
        <taxon>Pseudomonadota</taxon>
        <taxon>Alphaproteobacteria</taxon>
        <taxon>Acetobacterales</taxon>
        <taxon>Acetobacteraceae</taxon>
        <taxon>Acetobacter</taxon>
        <taxon>Acetobacter subgen. Acetobacter</taxon>
    </lineage>
</organism>
<dbReference type="SMART" id="SM00316">
    <property type="entry name" value="S1"/>
    <property type="match status" value="1"/>
</dbReference>
<dbReference type="PANTHER" id="PTHR30001:SF1">
    <property type="entry name" value="RIBONUCLEASE E_G-LIKE PROTEIN, CHLOROPLASTIC"/>
    <property type="match status" value="1"/>
</dbReference>
<evidence type="ECO:0000256" key="4">
    <source>
        <dbReference type="ARBA" id="ARBA00022722"/>
    </source>
</evidence>
<accession>A0A1U9KH49</accession>
<evidence type="ECO:0000256" key="3">
    <source>
        <dbReference type="ARBA" id="ARBA00022519"/>
    </source>
</evidence>
<dbReference type="OrthoDB" id="7256894at2"/>
<evidence type="ECO:0000256" key="7">
    <source>
        <dbReference type="ARBA" id="ARBA00022801"/>
    </source>
</evidence>